<accession>A0AA41RXT9</accession>
<proteinExistence type="predicted"/>
<dbReference type="AlphaFoldDB" id="A0AA41RXT9"/>
<protein>
    <submittedName>
        <fullName evidence="2">Uncharacterized protein</fullName>
    </submittedName>
</protein>
<evidence type="ECO:0000313" key="2">
    <source>
        <dbReference type="EMBL" id="MCL7022273.1"/>
    </source>
</evidence>
<reference evidence="2" key="1">
    <citation type="submission" date="2022-03" db="EMBL/GenBank/DDBJ databases">
        <title>A functionally conserved STORR gene fusion in Papaver species that diverged 16.8 million years ago.</title>
        <authorList>
            <person name="Catania T."/>
        </authorList>
    </citation>
    <scope>NUCLEOTIDE SEQUENCE</scope>
    <source>
        <strain evidence="2">S-191538</strain>
    </source>
</reference>
<dbReference type="EMBL" id="JAJJMA010009558">
    <property type="protein sequence ID" value="MCL7022273.1"/>
    <property type="molecule type" value="Genomic_DNA"/>
</dbReference>
<evidence type="ECO:0000313" key="3">
    <source>
        <dbReference type="Proteomes" id="UP001177140"/>
    </source>
</evidence>
<feature type="region of interest" description="Disordered" evidence="1">
    <location>
        <begin position="89"/>
        <end position="112"/>
    </location>
</feature>
<dbReference type="Proteomes" id="UP001177140">
    <property type="component" value="Unassembled WGS sequence"/>
</dbReference>
<organism evidence="2 3">
    <name type="scientific">Papaver nudicaule</name>
    <name type="common">Iceland poppy</name>
    <dbReference type="NCBI Taxonomy" id="74823"/>
    <lineage>
        <taxon>Eukaryota</taxon>
        <taxon>Viridiplantae</taxon>
        <taxon>Streptophyta</taxon>
        <taxon>Embryophyta</taxon>
        <taxon>Tracheophyta</taxon>
        <taxon>Spermatophyta</taxon>
        <taxon>Magnoliopsida</taxon>
        <taxon>Ranunculales</taxon>
        <taxon>Papaveraceae</taxon>
        <taxon>Papaveroideae</taxon>
        <taxon>Papaver</taxon>
    </lineage>
</organism>
<sequence>MSNHVQHVHPSRFSSMTCLLLHGSLSENRSLGRVQAHHNLYGQHRGEWLPSSSSRLLPLMDHQPAIGRLPSSVHGSVQHVPARLNDGLTGGNLALQGSSGVGLEGSTSNQGDSKRIDLALKL</sequence>
<gene>
    <name evidence="2" type="ORF">MKW94_009165</name>
</gene>
<keyword evidence="3" id="KW-1185">Reference proteome</keyword>
<name>A0AA41RXT9_PAPNU</name>
<comment type="caution">
    <text evidence="2">The sequence shown here is derived from an EMBL/GenBank/DDBJ whole genome shotgun (WGS) entry which is preliminary data.</text>
</comment>
<evidence type="ECO:0000256" key="1">
    <source>
        <dbReference type="SAM" id="MobiDB-lite"/>
    </source>
</evidence>